<dbReference type="Pfam" id="PF13578">
    <property type="entry name" value="Methyltransf_24"/>
    <property type="match status" value="1"/>
</dbReference>
<reference evidence="1 2" key="1">
    <citation type="submission" date="2024-02" db="EMBL/GenBank/DDBJ databases">
        <authorList>
            <person name="Chen Y."/>
            <person name="Shah S."/>
            <person name="Dougan E. K."/>
            <person name="Thang M."/>
            <person name="Chan C."/>
        </authorList>
    </citation>
    <scope>NUCLEOTIDE SEQUENCE [LARGE SCALE GENOMIC DNA]</scope>
</reference>
<sequence>MNLRSVPANQMVFVLECAKALSLISRLNMSKLHSEQIAKLFEVLEPPVFVESMGSRYEDVLVSLVRQMWSKRGGLRVAEIGVHDGHTSERLLNEFDELQILLVDPFELADDSYFQEHSLYEDRTSAAEASERLWEKMKSFRHRTVLVWQKSPGASAWVADNLLDLVFLDASHNYEALRADLDAWLPKLRRFGILAGHDYSLLWPGVCRAVREFTETNQASLNLGPDGLWWVRV</sequence>
<dbReference type="InterPro" id="IPR029063">
    <property type="entry name" value="SAM-dependent_MTases_sf"/>
</dbReference>
<dbReference type="Proteomes" id="UP001642484">
    <property type="component" value="Unassembled WGS sequence"/>
</dbReference>
<evidence type="ECO:0000313" key="2">
    <source>
        <dbReference type="Proteomes" id="UP001642484"/>
    </source>
</evidence>
<proteinExistence type="predicted"/>
<comment type="caution">
    <text evidence="1">The sequence shown here is derived from an EMBL/GenBank/DDBJ whole genome shotgun (WGS) entry which is preliminary data.</text>
</comment>
<evidence type="ECO:0008006" key="3">
    <source>
        <dbReference type="Google" id="ProtNLM"/>
    </source>
</evidence>
<organism evidence="1 2">
    <name type="scientific">Durusdinium trenchii</name>
    <dbReference type="NCBI Taxonomy" id="1381693"/>
    <lineage>
        <taxon>Eukaryota</taxon>
        <taxon>Sar</taxon>
        <taxon>Alveolata</taxon>
        <taxon>Dinophyceae</taxon>
        <taxon>Suessiales</taxon>
        <taxon>Symbiodiniaceae</taxon>
        <taxon>Durusdinium</taxon>
    </lineage>
</organism>
<dbReference type="Gene3D" id="3.40.50.150">
    <property type="entry name" value="Vaccinia Virus protein VP39"/>
    <property type="match status" value="1"/>
</dbReference>
<evidence type="ECO:0000313" key="1">
    <source>
        <dbReference type="EMBL" id="CAK9036948.1"/>
    </source>
</evidence>
<dbReference type="SUPFAM" id="SSF53335">
    <property type="entry name" value="S-adenosyl-L-methionine-dependent methyltransferases"/>
    <property type="match status" value="1"/>
</dbReference>
<keyword evidence="2" id="KW-1185">Reference proteome</keyword>
<name>A0ABP0LE99_9DINO</name>
<gene>
    <name evidence="1" type="ORF">CCMP2556_LOCUS20483</name>
</gene>
<accession>A0ABP0LE99</accession>
<protein>
    <recommendedName>
        <fullName evidence="3">Class I SAM-dependent methyltransferase</fullName>
    </recommendedName>
</protein>
<dbReference type="EMBL" id="CAXAMN010012002">
    <property type="protein sequence ID" value="CAK9036948.1"/>
    <property type="molecule type" value="Genomic_DNA"/>
</dbReference>